<accession>A0A644UAV1</accession>
<dbReference type="InterPro" id="IPR006664">
    <property type="entry name" value="OMP_bac"/>
</dbReference>
<dbReference type="InterPro" id="IPR050330">
    <property type="entry name" value="Bact_OuterMem_StrucFunc"/>
</dbReference>
<dbReference type="Gene3D" id="2.60.120.560">
    <property type="entry name" value="Exo-inulinase, domain 1"/>
    <property type="match status" value="1"/>
</dbReference>
<gene>
    <name evidence="6" type="ORF">SDC9_21839</name>
</gene>
<evidence type="ECO:0000256" key="1">
    <source>
        <dbReference type="ARBA" id="ARBA00004442"/>
    </source>
</evidence>
<dbReference type="CDD" id="cd07185">
    <property type="entry name" value="OmpA_C-like"/>
    <property type="match status" value="1"/>
</dbReference>
<evidence type="ECO:0000259" key="5">
    <source>
        <dbReference type="PROSITE" id="PS51123"/>
    </source>
</evidence>
<dbReference type="PRINTS" id="PR01021">
    <property type="entry name" value="OMPADOMAIN"/>
</dbReference>
<dbReference type="InterPro" id="IPR006665">
    <property type="entry name" value="OmpA-like"/>
</dbReference>
<evidence type="ECO:0000256" key="3">
    <source>
        <dbReference type="ARBA" id="ARBA00023237"/>
    </source>
</evidence>
<comment type="caution">
    <text evidence="6">The sequence shown here is derived from an EMBL/GenBank/DDBJ whole genome shotgun (WGS) entry which is preliminary data.</text>
</comment>
<dbReference type="PANTHER" id="PTHR30329">
    <property type="entry name" value="STATOR ELEMENT OF FLAGELLAR MOTOR COMPLEX"/>
    <property type="match status" value="1"/>
</dbReference>
<keyword evidence="2" id="KW-0472">Membrane</keyword>
<reference evidence="6" key="1">
    <citation type="submission" date="2019-08" db="EMBL/GenBank/DDBJ databases">
        <authorList>
            <person name="Kucharzyk K."/>
            <person name="Murdoch R.W."/>
            <person name="Higgins S."/>
            <person name="Loffler F."/>
        </authorList>
    </citation>
    <scope>NUCLEOTIDE SEQUENCE</scope>
</reference>
<dbReference type="PROSITE" id="PS51123">
    <property type="entry name" value="OMPA_2"/>
    <property type="match status" value="1"/>
</dbReference>
<organism evidence="6">
    <name type="scientific">bioreactor metagenome</name>
    <dbReference type="NCBI Taxonomy" id="1076179"/>
    <lineage>
        <taxon>unclassified sequences</taxon>
        <taxon>metagenomes</taxon>
        <taxon>ecological metagenomes</taxon>
    </lineage>
</organism>
<dbReference type="EMBL" id="VSSQ01000093">
    <property type="protein sequence ID" value="MPL75994.1"/>
    <property type="molecule type" value="Genomic_DNA"/>
</dbReference>
<dbReference type="GO" id="GO:0009279">
    <property type="term" value="C:cell outer membrane"/>
    <property type="evidence" value="ECO:0007669"/>
    <property type="project" value="UniProtKB-SubCell"/>
</dbReference>
<dbReference type="AlphaFoldDB" id="A0A644UAV1"/>
<sequence>MKALIACCISVFMFGLIQTSTAQIINVPKRAEKKAVNRVNTKIDRGIDKGLDAVEKELEGDHNKDNKPDNKDIKESDKSPNPGDDKFVVGTQEKEPLKAFSQYDFVPGDHILLYEDFSQDAVGDFPALWTTNKAGEINTLNVASGKWLNLNSTEGIWWFLKPIDFPKNFIVEFDVVPKKGAARYAVGVAIYGESAFREMSDPFSCKTGLIVNVAKTGWETQGLKSGNPKITGNSDIKPVEEEKVNHVIIWVQNRRVRIYHKGEKVLDMPTNLYDDSKFSRIAFQLYRGASSSSYVSEIKITTASPDTRSKLLTEGKLITYGIYFDVNKDIVKPESYGTLNDIAKVLNEVPALKVEIVGHTDSDGADAANLDLSKRRAASVKNELVKTFNVNGERLVTNGAGESQPVAPNDTPVNKALNRRVEFIRM</sequence>
<evidence type="ECO:0000256" key="4">
    <source>
        <dbReference type="SAM" id="MobiDB-lite"/>
    </source>
</evidence>
<dbReference type="Gene3D" id="3.30.1330.60">
    <property type="entry name" value="OmpA-like domain"/>
    <property type="match status" value="1"/>
</dbReference>
<protein>
    <recommendedName>
        <fullName evidence="5">OmpA-like domain-containing protein</fullName>
    </recommendedName>
</protein>
<comment type="subcellular location">
    <subcellularLocation>
        <location evidence="1">Cell outer membrane</location>
    </subcellularLocation>
</comment>
<dbReference type="Pfam" id="PF00691">
    <property type="entry name" value="OmpA"/>
    <property type="match status" value="1"/>
</dbReference>
<dbReference type="InterPro" id="IPR036737">
    <property type="entry name" value="OmpA-like_sf"/>
</dbReference>
<proteinExistence type="predicted"/>
<evidence type="ECO:0000256" key="2">
    <source>
        <dbReference type="ARBA" id="ARBA00023136"/>
    </source>
</evidence>
<evidence type="ECO:0000313" key="6">
    <source>
        <dbReference type="EMBL" id="MPL75994.1"/>
    </source>
</evidence>
<name>A0A644UAV1_9ZZZZ</name>
<dbReference type="PANTHER" id="PTHR30329:SF21">
    <property type="entry name" value="LIPOPROTEIN YIAD-RELATED"/>
    <property type="match status" value="1"/>
</dbReference>
<feature type="domain" description="OmpA-like" evidence="5">
    <location>
        <begin position="311"/>
        <end position="426"/>
    </location>
</feature>
<feature type="region of interest" description="Disordered" evidence="4">
    <location>
        <begin position="58"/>
        <end position="86"/>
    </location>
</feature>
<keyword evidence="3" id="KW-0998">Cell outer membrane</keyword>
<dbReference type="SUPFAM" id="SSF103088">
    <property type="entry name" value="OmpA-like"/>
    <property type="match status" value="1"/>
</dbReference>